<feature type="domain" description="(S)-ureidoglycine aminohydrolase cupin" evidence="1">
    <location>
        <begin position="206"/>
        <end position="249"/>
    </location>
</feature>
<dbReference type="SUPFAM" id="SSF51182">
    <property type="entry name" value="RmlC-like cupins"/>
    <property type="match status" value="2"/>
</dbReference>
<dbReference type="InterPro" id="IPR008579">
    <property type="entry name" value="UGlyAH_Cupin_dom"/>
</dbReference>
<protein>
    <recommendedName>
        <fullName evidence="1">(S)-ureidoglycine aminohydrolase cupin domain-containing protein</fullName>
    </recommendedName>
</protein>
<reference evidence="3" key="1">
    <citation type="submission" date="2016-11" db="EMBL/GenBank/DDBJ databases">
        <authorList>
            <person name="Varghese N."/>
            <person name="Submissions S."/>
        </authorList>
    </citation>
    <scope>NUCLEOTIDE SEQUENCE [LARGE SCALE GENOMIC DNA]</scope>
    <source>
        <strain evidence="3">DSM 22623</strain>
    </source>
</reference>
<dbReference type="InterPro" id="IPR014710">
    <property type="entry name" value="RmlC-like_jellyroll"/>
</dbReference>
<evidence type="ECO:0000259" key="1">
    <source>
        <dbReference type="Pfam" id="PF05899"/>
    </source>
</evidence>
<evidence type="ECO:0000313" key="3">
    <source>
        <dbReference type="Proteomes" id="UP000184432"/>
    </source>
</evidence>
<name>A0A1M6CEM6_9FLAO</name>
<dbReference type="Pfam" id="PF05899">
    <property type="entry name" value="Cupin_3"/>
    <property type="match status" value="2"/>
</dbReference>
<evidence type="ECO:0000313" key="2">
    <source>
        <dbReference type="EMBL" id="SHI59301.1"/>
    </source>
</evidence>
<proteinExistence type="predicted"/>
<dbReference type="InterPro" id="IPR011051">
    <property type="entry name" value="RmlC_Cupin_sf"/>
</dbReference>
<dbReference type="AlphaFoldDB" id="A0A1M6CEM6"/>
<accession>A0A1M6CEM6</accession>
<organism evidence="2 3">
    <name type="scientific">Aquimarina spongiae</name>
    <dbReference type="NCBI Taxonomy" id="570521"/>
    <lineage>
        <taxon>Bacteria</taxon>
        <taxon>Pseudomonadati</taxon>
        <taxon>Bacteroidota</taxon>
        <taxon>Flavobacteriia</taxon>
        <taxon>Flavobacteriales</taxon>
        <taxon>Flavobacteriaceae</taxon>
        <taxon>Aquimarina</taxon>
    </lineage>
</organism>
<keyword evidence="3" id="KW-1185">Reference proteome</keyword>
<dbReference type="STRING" id="570521.SAMN04488508_10274"/>
<dbReference type="Gene3D" id="2.60.120.10">
    <property type="entry name" value="Jelly Rolls"/>
    <property type="match status" value="2"/>
</dbReference>
<gene>
    <name evidence="2" type="ORF">SAMN04488508_10274</name>
</gene>
<dbReference type="OrthoDB" id="1163153at2"/>
<dbReference type="Proteomes" id="UP000184432">
    <property type="component" value="Unassembled WGS sequence"/>
</dbReference>
<dbReference type="EMBL" id="FQYP01000002">
    <property type="protein sequence ID" value="SHI59301.1"/>
    <property type="molecule type" value="Genomic_DNA"/>
</dbReference>
<feature type="domain" description="(S)-ureidoglycine aminohydrolase cupin" evidence="1">
    <location>
        <begin position="86"/>
        <end position="127"/>
    </location>
</feature>
<dbReference type="RefSeq" id="WP_084549410.1">
    <property type="nucleotide sequence ID" value="NZ_FQYP01000002.1"/>
</dbReference>
<dbReference type="PANTHER" id="PTHR40943:SF1">
    <property type="entry name" value="CYTOPLASMIC PROTEIN"/>
    <property type="match status" value="1"/>
</dbReference>
<dbReference type="PANTHER" id="PTHR40943">
    <property type="entry name" value="CYTOPLASMIC PROTEIN-RELATED"/>
    <property type="match status" value="1"/>
</dbReference>
<sequence>MKRNQIIQGIGVLSFLAFISSGFAQEKEAIVPFKIEDRLLSGMDIPKLKLKAHPDREYFQKRIYQGSELSVFILSSETAVNDIPNFPIDEFVYFLNGRADIEPKDDKEFSFFAGDYIFVPKGFSGKWINNGGNTYHLELSVISNTRSDSTAISKAKIPFVLNKDRISGIQLTQLGSKKYKDVLYHGVELEVTTESEISCEMEIVDQPKEEFIHVLAGVLTITPKSGTTQTFYRGDFFVLPKGFTGHWKSEGHDLCRTLRVKQI</sequence>